<feature type="region of interest" description="Disordered" evidence="3">
    <location>
        <begin position="22"/>
        <end position="62"/>
    </location>
</feature>
<sequence>MKNKLLIPMILLLLVISSACGSQASNNESAPSENAAPAPAADSNESGKITYQSERGPVEVPAEPKRIVALTNAPNVLALSG</sequence>
<protein>
    <submittedName>
        <fullName evidence="5">ABC transporter substrate-binding protein</fullName>
    </submittedName>
</protein>
<dbReference type="PANTHER" id="PTHR30532:SF26">
    <property type="entry name" value="IRON(3+)-HYDROXAMATE-BINDING PROTEIN FHUD"/>
    <property type="match status" value="1"/>
</dbReference>
<feature type="non-terminal residue" evidence="5">
    <location>
        <position position="81"/>
    </location>
</feature>
<name>A0ABS7CCY5_9BACL</name>
<dbReference type="InterPro" id="IPR051313">
    <property type="entry name" value="Bact_iron-sidero_bind"/>
</dbReference>
<feature type="chain" id="PRO_5045482606" evidence="4">
    <location>
        <begin position="25"/>
        <end position="81"/>
    </location>
</feature>
<dbReference type="EMBL" id="JAHZIK010001341">
    <property type="protein sequence ID" value="MBW7458781.1"/>
    <property type="molecule type" value="Genomic_DNA"/>
</dbReference>
<evidence type="ECO:0000256" key="3">
    <source>
        <dbReference type="SAM" id="MobiDB-lite"/>
    </source>
</evidence>
<evidence type="ECO:0000256" key="4">
    <source>
        <dbReference type="SAM" id="SignalP"/>
    </source>
</evidence>
<keyword evidence="6" id="KW-1185">Reference proteome</keyword>
<comment type="caution">
    <text evidence="5">The sequence shown here is derived from an EMBL/GenBank/DDBJ whole genome shotgun (WGS) entry which is preliminary data.</text>
</comment>
<dbReference type="Proteomes" id="UP001519887">
    <property type="component" value="Unassembled WGS sequence"/>
</dbReference>
<evidence type="ECO:0000313" key="6">
    <source>
        <dbReference type="Proteomes" id="UP001519887"/>
    </source>
</evidence>
<evidence type="ECO:0000256" key="2">
    <source>
        <dbReference type="ARBA" id="ARBA00022729"/>
    </source>
</evidence>
<dbReference type="Gene3D" id="3.40.50.1980">
    <property type="entry name" value="Nitrogenase molybdenum iron protein domain"/>
    <property type="match status" value="1"/>
</dbReference>
<feature type="compositionally biased region" description="Low complexity" evidence="3">
    <location>
        <begin position="24"/>
        <end position="46"/>
    </location>
</feature>
<dbReference type="PROSITE" id="PS51257">
    <property type="entry name" value="PROKAR_LIPOPROTEIN"/>
    <property type="match status" value="1"/>
</dbReference>
<gene>
    <name evidence="5" type="ORF">K0U00_32525</name>
</gene>
<keyword evidence="2 4" id="KW-0732">Signal</keyword>
<evidence type="ECO:0000313" key="5">
    <source>
        <dbReference type="EMBL" id="MBW7458781.1"/>
    </source>
</evidence>
<keyword evidence="1" id="KW-0813">Transport</keyword>
<evidence type="ECO:0000256" key="1">
    <source>
        <dbReference type="ARBA" id="ARBA00022448"/>
    </source>
</evidence>
<accession>A0ABS7CCY5</accession>
<reference evidence="5 6" key="1">
    <citation type="submission" date="2021-07" db="EMBL/GenBank/DDBJ databases">
        <title>Paenibacillus radiodurans sp. nov., isolated from the southeastern edge of Tengger Desert.</title>
        <authorList>
            <person name="Zhang G."/>
        </authorList>
    </citation>
    <scope>NUCLEOTIDE SEQUENCE [LARGE SCALE GENOMIC DNA]</scope>
    <source>
        <strain evidence="5 6">CCM 7311</strain>
    </source>
</reference>
<proteinExistence type="predicted"/>
<organism evidence="5 6">
    <name type="scientific">Paenibacillus sepulcri</name>
    <dbReference type="NCBI Taxonomy" id="359917"/>
    <lineage>
        <taxon>Bacteria</taxon>
        <taxon>Bacillati</taxon>
        <taxon>Bacillota</taxon>
        <taxon>Bacilli</taxon>
        <taxon>Bacillales</taxon>
        <taxon>Paenibacillaceae</taxon>
        <taxon>Paenibacillus</taxon>
    </lineage>
</organism>
<dbReference type="PANTHER" id="PTHR30532">
    <property type="entry name" value="IRON III DICITRATE-BINDING PERIPLASMIC PROTEIN"/>
    <property type="match status" value="1"/>
</dbReference>
<feature type="signal peptide" evidence="4">
    <location>
        <begin position="1"/>
        <end position="24"/>
    </location>
</feature>